<proteinExistence type="predicted"/>
<gene>
    <name evidence="2" type="ORF">ZHAS_00014273</name>
</gene>
<dbReference type="Proteomes" id="UP000030765">
    <property type="component" value="Unassembled WGS sequence"/>
</dbReference>
<evidence type="ECO:0000313" key="3">
    <source>
        <dbReference type="EnsemblMetazoa" id="ASIC014273-PA"/>
    </source>
</evidence>
<dbReference type="VEuPathDB" id="VectorBase:ASIC014273"/>
<keyword evidence="4" id="KW-1185">Reference proteome</keyword>
<name>A0A084W7U3_ANOSI</name>
<evidence type="ECO:0000313" key="4">
    <source>
        <dbReference type="Proteomes" id="UP000030765"/>
    </source>
</evidence>
<evidence type="ECO:0000256" key="1">
    <source>
        <dbReference type="SAM" id="MobiDB-lite"/>
    </source>
</evidence>
<dbReference type="EMBL" id="KE525316">
    <property type="protein sequence ID" value="KFB46287.1"/>
    <property type="molecule type" value="Genomic_DNA"/>
</dbReference>
<accession>A0A084W7U3</accession>
<organism evidence="2">
    <name type="scientific">Anopheles sinensis</name>
    <name type="common">Mosquito</name>
    <dbReference type="NCBI Taxonomy" id="74873"/>
    <lineage>
        <taxon>Eukaryota</taxon>
        <taxon>Metazoa</taxon>
        <taxon>Ecdysozoa</taxon>
        <taxon>Arthropoda</taxon>
        <taxon>Hexapoda</taxon>
        <taxon>Insecta</taxon>
        <taxon>Pterygota</taxon>
        <taxon>Neoptera</taxon>
        <taxon>Endopterygota</taxon>
        <taxon>Diptera</taxon>
        <taxon>Nematocera</taxon>
        <taxon>Culicoidea</taxon>
        <taxon>Culicidae</taxon>
        <taxon>Anophelinae</taxon>
        <taxon>Anopheles</taxon>
    </lineage>
</organism>
<dbReference type="AlphaFoldDB" id="A0A084W7U3"/>
<dbReference type="EMBL" id="ATLV01021300">
    <property type="status" value="NOT_ANNOTATED_CDS"/>
    <property type="molecule type" value="Genomic_DNA"/>
</dbReference>
<dbReference type="EnsemblMetazoa" id="ASIC014273-RA">
    <property type="protein sequence ID" value="ASIC014273-PA"/>
    <property type="gene ID" value="ASIC014273"/>
</dbReference>
<sequence length="62" mass="7046">MPLAKKPRSGKEQQEVGHLQCASEPIMVRIPLNQAKDKDQFQPVARRADDLCYPDVSRGERI</sequence>
<reference evidence="3" key="2">
    <citation type="submission" date="2020-05" db="UniProtKB">
        <authorList>
            <consortium name="EnsemblMetazoa"/>
        </authorList>
    </citation>
    <scope>IDENTIFICATION</scope>
</reference>
<protein>
    <submittedName>
        <fullName evidence="2 3">Alpha-2-macroglobulin domain-containing protein</fullName>
    </submittedName>
</protein>
<reference evidence="2 4" key="1">
    <citation type="journal article" date="2014" name="BMC Genomics">
        <title>Genome sequence of Anopheles sinensis provides insight into genetics basis of mosquito competence for malaria parasites.</title>
        <authorList>
            <person name="Zhou D."/>
            <person name="Zhang D."/>
            <person name="Ding G."/>
            <person name="Shi L."/>
            <person name="Hou Q."/>
            <person name="Ye Y."/>
            <person name="Xu Y."/>
            <person name="Zhou H."/>
            <person name="Xiong C."/>
            <person name="Li S."/>
            <person name="Yu J."/>
            <person name="Hong S."/>
            <person name="Yu X."/>
            <person name="Zou P."/>
            <person name="Chen C."/>
            <person name="Chang X."/>
            <person name="Wang W."/>
            <person name="Lv Y."/>
            <person name="Sun Y."/>
            <person name="Ma L."/>
            <person name="Shen B."/>
            <person name="Zhu C."/>
        </authorList>
    </citation>
    <scope>NUCLEOTIDE SEQUENCE [LARGE SCALE GENOMIC DNA]</scope>
</reference>
<feature type="region of interest" description="Disordered" evidence="1">
    <location>
        <begin position="1"/>
        <end position="20"/>
    </location>
</feature>
<evidence type="ECO:0000313" key="2">
    <source>
        <dbReference type="EMBL" id="KFB46287.1"/>
    </source>
</evidence>